<dbReference type="InterPro" id="IPR032808">
    <property type="entry name" value="DoxX"/>
</dbReference>
<name>A0A2R4VR17_9PROT</name>
<keyword evidence="4 5" id="KW-0472">Membrane</keyword>
<reference evidence="6 7" key="1">
    <citation type="submission" date="2018-04" db="EMBL/GenBank/DDBJ databases">
        <title>Complete genome sequence of the nitrogen-fixing bacterium Azospirillum humicireducens type strain SgZ-5.</title>
        <authorList>
            <person name="Yu Z."/>
        </authorList>
    </citation>
    <scope>NUCLEOTIDE SEQUENCE [LARGE SCALE GENOMIC DNA]</scope>
    <source>
        <strain evidence="6 7">SgZ-5</strain>
        <plasmid evidence="6 7">pYZ1</plasmid>
    </source>
</reference>
<keyword evidence="7" id="KW-1185">Reference proteome</keyword>
<evidence type="ECO:0000256" key="4">
    <source>
        <dbReference type="ARBA" id="ARBA00023136"/>
    </source>
</evidence>
<feature type="transmembrane region" description="Helical" evidence="5">
    <location>
        <begin position="83"/>
        <end position="103"/>
    </location>
</feature>
<keyword evidence="3 5" id="KW-1133">Transmembrane helix</keyword>
<dbReference type="RefSeq" id="WP_108547192.1">
    <property type="nucleotide sequence ID" value="NZ_CP028902.1"/>
</dbReference>
<protein>
    <recommendedName>
        <fullName evidence="8">DoxX family protein</fullName>
    </recommendedName>
</protein>
<evidence type="ECO:0000256" key="2">
    <source>
        <dbReference type="ARBA" id="ARBA00022692"/>
    </source>
</evidence>
<geneLocation type="plasmid" evidence="6 7">
    <name>pYZ1</name>
</geneLocation>
<dbReference type="Proteomes" id="UP000077405">
    <property type="component" value="Plasmid pYZ1"/>
</dbReference>
<dbReference type="GO" id="GO:0016020">
    <property type="term" value="C:membrane"/>
    <property type="evidence" value="ECO:0007669"/>
    <property type="project" value="UniProtKB-SubCell"/>
</dbReference>
<evidence type="ECO:0008006" key="8">
    <source>
        <dbReference type="Google" id="ProtNLM"/>
    </source>
</evidence>
<dbReference type="AlphaFoldDB" id="A0A2R4VR17"/>
<evidence type="ECO:0000256" key="1">
    <source>
        <dbReference type="ARBA" id="ARBA00004141"/>
    </source>
</evidence>
<feature type="transmembrane region" description="Helical" evidence="5">
    <location>
        <begin position="109"/>
        <end position="127"/>
    </location>
</feature>
<organism evidence="6 7">
    <name type="scientific">Azospirillum humicireducens</name>
    <dbReference type="NCBI Taxonomy" id="1226968"/>
    <lineage>
        <taxon>Bacteria</taxon>
        <taxon>Pseudomonadati</taxon>
        <taxon>Pseudomonadota</taxon>
        <taxon>Alphaproteobacteria</taxon>
        <taxon>Rhodospirillales</taxon>
        <taxon>Azospirillaceae</taxon>
        <taxon>Azospirillum</taxon>
    </lineage>
</organism>
<dbReference type="KEGG" id="ahu:A6A40_17725"/>
<proteinExistence type="predicted"/>
<dbReference type="EMBL" id="CP028902">
    <property type="protein sequence ID" value="AWB06888.1"/>
    <property type="molecule type" value="Genomic_DNA"/>
</dbReference>
<gene>
    <name evidence="6" type="ORF">A6A40_17725</name>
</gene>
<evidence type="ECO:0000313" key="6">
    <source>
        <dbReference type="EMBL" id="AWB06888.1"/>
    </source>
</evidence>
<dbReference type="Pfam" id="PF13564">
    <property type="entry name" value="DoxX_2"/>
    <property type="match status" value="1"/>
</dbReference>
<dbReference type="OrthoDB" id="3385086at2"/>
<feature type="transmembrane region" description="Helical" evidence="5">
    <location>
        <begin position="56"/>
        <end position="76"/>
    </location>
</feature>
<accession>A0A2R4VR17</accession>
<keyword evidence="6" id="KW-0614">Plasmid</keyword>
<sequence length="137" mass="14724">MSTATLAPRRHLLGLGLWTVQTLLALFFIYAGFTKLATPADQLAAMMPWTADHPRLVPVTGIADLLGGIGILLPSLTRIQPRLTVLAAAGIILLQVLALLFHLTRGEAAVVPMNMVLVTLTAFVLWGRGRALPVQPR</sequence>
<keyword evidence="2 5" id="KW-0812">Transmembrane</keyword>
<comment type="subcellular location">
    <subcellularLocation>
        <location evidence="1">Membrane</location>
        <topology evidence="1">Multi-pass membrane protein</topology>
    </subcellularLocation>
</comment>
<evidence type="ECO:0000313" key="7">
    <source>
        <dbReference type="Proteomes" id="UP000077405"/>
    </source>
</evidence>
<evidence type="ECO:0000256" key="3">
    <source>
        <dbReference type="ARBA" id="ARBA00022989"/>
    </source>
</evidence>
<feature type="transmembrane region" description="Helical" evidence="5">
    <location>
        <begin position="12"/>
        <end position="33"/>
    </location>
</feature>
<evidence type="ECO:0000256" key="5">
    <source>
        <dbReference type="SAM" id="Phobius"/>
    </source>
</evidence>